<evidence type="ECO:0000256" key="1">
    <source>
        <dbReference type="SAM" id="SignalP"/>
    </source>
</evidence>
<organism evidence="3 4">
    <name type="scientific">Fodinicurvata halophila</name>
    <dbReference type="NCBI Taxonomy" id="1419723"/>
    <lineage>
        <taxon>Bacteria</taxon>
        <taxon>Pseudomonadati</taxon>
        <taxon>Pseudomonadota</taxon>
        <taxon>Alphaproteobacteria</taxon>
        <taxon>Rhodospirillales</taxon>
        <taxon>Rhodovibrionaceae</taxon>
        <taxon>Fodinicurvata</taxon>
    </lineage>
</organism>
<evidence type="ECO:0000313" key="3">
    <source>
        <dbReference type="EMBL" id="MFC4350039.1"/>
    </source>
</evidence>
<sequence length="1134" mass="122009">MKTSHGLAAVFALLLPIHLLSAQGAAAYESHIVSSPEGRAVFEVRIFNEGDGVFLEDGAGSYESTWNLSDAQKDGVLSAIGRWAEIIEPQPDHLPIVINVGTYDDANAFGGSDFVEYGDDLALTQLQAALQNRDLGGADPDFSGYMALGSGITFNTEPDGPSPLPQKAEGFDLNSTVFHELGHALGILTAIESGEEDDGTESGTVPYFDDAQTLWGRNMRDSNGNPGHAGQFIKCDLYGCYTGEEWNDEDAGTPFDLTEDTLRGRDQGYITGPHVRAVMDGTMPGVPVHLAGRDGDIDEDFMSHSELERSMMSHQLYRNHVTFMEAELAALQDMGYDIDRRNFFGYSIYGDDRDIVNRHAYFRRNETGTAYLTDQYNTATLGMGLHIYGSNNKVEQAADLLTVGAGAAGVRIDGLGNSLVIDGGTRVHANGWNGRAVMFAYGKGHELVQRGEVQALGKNGIGISFDFGGNALGMDLEYRGSWIRTEKDEEGDTYDLPLLEELEGPLVESYDLTGHVAGRAAAIYISDNALVERINVMRGAGIQGDIVSEYDELDEHGNQRLTELSFGLRPDSQGRATESADTGFVFRHDGNIRGQDNLALSFEGGYSSLNGEHEVYEVGIANGATLGGNSVYTLHEDGTFRNAGLLVPGNSIGTITIDGDYVQDANGTLSLEFNSAGAHDQFQVNGDATLDGQLVLAAEPDWYESGWSESLELDDLVSVSGSFTQNQDVSAEVGSPTLDLSFNEASGTYQISVSRAPNAYSQHAESRNAREVGQVLDGLSSAAGSDLQPLYQALDFSAGDGSEVGRTLTQLSPEAYSAMVATSLDREQRLSDMVAAQPLSLSASTLENGAVQGFAVPLGGGLWQDAEGNTVGHSTARYGVLFGAQRRDLAEPDWIWGVHGAFVGQSISVKAPHKASGDTKAFSLGLQAHYQPDERAGPYFHGQLRAGLESGRMERRIQVGNYATTNRGDWMGFTGSATVGGGYLWRMNERLSAGPVASLDYTRLSRPSVQEDGKDATRLDLSSLHHESLRSSLGVRTSLEHDLEGGGLLKGSLQATWDRELLDIDVEQGASFAGYGSEAFDSRNSVSARNALSLRASLEYEASDSMSVGAHLSSQFLRSGYRSLAGEFSLRWMF</sequence>
<dbReference type="Pfam" id="PF03797">
    <property type="entry name" value="Autotransporter"/>
    <property type="match status" value="1"/>
</dbReference>
<gene>
    <name evidence="3" type="ORF">ACFOW6_00640</name>
</gene>
<comment type="caution">
    <text evidence="3">The sequence shown here is derived from an EMBL/GenBank/DDBJ whole genome shotgun (WGS) entry which is preliminary data.</text>
</comment>
<feature type="domain" description="Autotransporter" evidence="2">
    <location>
        <begin position="855"/>
        <end position="1134"/>
    </location>
</feature>
<dbReference type="Proteomes" id="UP001595799">
    <property type="component" value="Unassembled WGS sequence"/>
</dbReference>
<evidence type="ECO:0000259" key="2">
    <source>
        <dbReference type="PROSITE" id="PS51208"/>
    </source>
</evidence>
<keyword evidence="4" id="KW-1185">Reference proteome</keyword>
<dbReference type="Gene3D" id="2.40.128.130">
    <property type="entry name" value="Autotransporter beta-domain"/>
    <property type="match status" value="1"/>
</dbReference>
<feature type="signal peptide" evidence="1">
    <location>
        <begin position="1"/>
        <end position="22"/>
    </location>
</feature>
<dbReference type="InterPro" id="IPR011050">
    <property type="entry name" value="Pectin_lyase_fold/virulence"/>
</dbReference>
<dbReference type="SUPFAM" id="SSF51126">
    <property type="entry name" value="Pectin lyase-like"/>
    <property type="match status" value="1"/>
</dbReference>
<dbReference type="EMBL" id="JBHSCW010000001">
    <property type="protein sequence ID" value="MFC4350039.1"/>
    <property type="molecule type" value="Genomic_DNA"/>
</dbReference>
<dbReference type="SUPFAM" id="SSF103515">
    <property type="entry name" value="Autotransporter"/>
    <property type="match status" value="1"/>
</dbReference>
<proteinExistence type="predicted"/>
<dbReference type="PROSITE" id="PS51208">
    <property type="entry name" value="AUTOTRANSPORTER"/>
    <property type="match status" value="1"/>
</dbReference>
<reference evidence="4" key="1">
    <citation type="journal article" date="2019" name="Int. J. Syst. Evol. Microbiol.">
        <title>The Global Catalogue of Microorganisms (GCM) 10K type strain sequencing project: providing services to taxonomists for standard genome sequencing and annotation.</title>
        <authorList>
            <consortium name="The Broad Institute Genomics Platform"/>
            <consortium name="The Broad Institute Genome Sequencing Center for Infectious Disease"/>
            <person name="Wu L."/>
            <person name="Ma J."/>
        </authorList>
    </citation>
    <scope>NUCLEOTIDE SEQUENCE [LARGE SCALE GENOMIC DNA]</scope>
    <source>
        <strain evidence="4">CECT 8472</strain>
    </source>
</reference>
<dbReference type="SUPFAM" id="SSF55486">
    <property type="entry name" value="Metalloproteases ('zincins'), catalytic domain"/>
    <property type="match status" value="1"/>
</dbReference>
<accession>A0ABV8UGJ9</accession>
<dbReference type="SMART" id="SM00869">
    <property type="entry name" value="Autotransporter"/>
    <property type="match status" value="1"/>
</dbReference>
<name>A0ABV8UGJ9_9PROT</name>
<evidence type="ECO:0000313" key="4">
    <source>
        <dbReference type="Proteomes" id="UP001595799"/>
    </source>
</evidence>
<dbReference type="InterPro" id="IPR005546">
    <property type="entry name" value="Autotransporte_beta"/>
</dbReference>
<dbReference type="InterPro" id="IPR036709">
    <property type="entry name" value="Autotransporte_beta_dom_sf"/>
</dbReference>
<protein>
    <submittedName>
        <fullName evidence="3">Autotransporter domain-containing protein</fullName>
    </submittedName>
</protein>
<feature type="chain" id="PRO_5047539425" evidence="1">
    <location>
        <begin position="23"/>
        <end position="1134"/>
    </location>
</feature>
<keyword evidence="1" id="KW-0732">Signal</keyword>
<dbReference type="RefSeq" id="WP_382420100.1">
    <property type="nucleotide sequence ID" value="NZ_JBHSCW010000001.1"/>
</dbReference>